<evidence type="ECO:0000313" key="3">
    <source>
        <dbReference type="Proteomes" id="UP000593574"/>
    </source>
</evidence>
<evidence type="ECO:0000256" key="1">
    <source>
        <dbReference type="SAM" id="Coils"/>
    </source>
</evidence>
<sequence length="48" mass="5703">MEVLEEEIFHLTKELKTKEEQNKEVTKEYRSLQSVLSLNNSKKNLPLL</sequence>
<protein>
    <submittedName>
        <fullName evidence="2">Uncharacterized protein</fullName>
    </submittedName>
</protein>
<comment type="caution">
    <text evidence="2">The sequence shown here is derived from an EMBL/GenBank/DDBJ whole genome shotgun (WGS) entry which is preliminary data.</text>
</comment>
<feature type="coiled-coil region" evidence="1">
    <location>
        <begin position="1"/>
        <end position="35"/>
    </location>
</feature>
<dbReference type="AlphaFoldDB" id="A0A7J8ZHK3"/>
<accession>A0A7J8ZHK3</accession>
<proteinExistence type="predicted"/>
<organism evidence="2 3">
    <name type="scientific">Gossypium laxum</name>
    <dbReference type="NCBI Taxonomy" id="34288"/>
    <lineage>
        <taxon>Eukaryota</taxon>
        <taxon>Viridiplantae</taxon>
        <taxon>Streptophyta</taxon>
        <taxon>Embryophyta</taxon>
        <taxon>Tracheophyta</taxon>
        <taxon>Spermatophyta</taxon>
        <taxon>Magnoliopsida</taxon>
        <taxon>eudicotyledons</taxon>
        <taxon>Gunneridae</taxon>
        <taxon>Pentapetalae</taxon>
        <taxon>rosids</taxon>
        <taxon>malvids</taxon>
        <taxon>Malvales</taxon>
        <taxon>Malvaceae</taxon>
        <taxon>Malvoideae</taxon>
        <taxon>Gossypium</taxon>
    </lineage>
</organism>
<name>A0A7J8ZHK3_9ROSI</name>
<dbReference type="EMBL" id="JABEZV010000005">
    <property type="protein sequence ID" value="MBA0711185.1"/>
    <property type="molecule type" value="Genomic_DNA"/>
</dbReference>
<evidence type="ECO:0000313" key="2">
    <source>
        <dbReference type="EMBL" id="MBA0711185.1"/>
    </source>
</evidence>
<dbReference type="Proteomes" id="UP000593574">
    <property type="component" value="Unassembled WGS sequence"/>
</dbReference>
<reference evidence="2 3" key="1">
    <citation type="journal article" date="2019" name="Genome Biol. Evol.">
        <title>Insights into the evolution of the New World diploid cottons (Gossypium, subgenus Houzingenia) based on genome sequencing.</title>
        <authorList>
            <person name="Grover C.E."/>
            <person name="Arick M.A. 2nd"/>
            <person name="Thrash A."/>
            <person name="Conover J.L."/>
            <person name="Sanders W.S."/>
            <person name="Peterson D.G."/>
            <person name="Frelichowski J.E."/>
            <person name="Scheffler J.A."/>
            <person name="Scheffler B.E."/>
            <person name="Wendel J.F."/>
        </authorList>
    </citation>
    <scope>NUCLEOTIDE SEQUENCE [LARGE SCALE GENOMIC DNA]</scope>
    <source>
        <strain evidence="2">4</strain>
        <tissue evidence="2">Leaf</tissue>
    </source>
</reference>
<keyword evidence="1" id="KW-0175">Coiled coil</keyword>
<gene>
    <name evidence="2" type="ORF">Golax_010397</name>
</gene>
<keyword evidence="3" id="KW-1185">Reference proteome</keyword>